<name>A0AAV5WLZ5_9BILA</name>
<protein>
    <submittedName>
        <fullName evidence="1">Uncharacterized protein</fullName>
    </submittedName>
</protein>
<evidence type="ECO:0000313" key="2">
    <source>
        <dbReference type="Proteomes" id="UP001432322"/>
    </source>
</evidence>
<reference evidence="1" key="1">
    <citation type="submission" date="2023-10" db="EMBL/GenBank/DDBJ databases">
        <title>Genome assembly of Pristionchus species.</title>
        <authorList>
            <person name="Yoshida K."/>
            <person name="Sommer R.J."/>
        </authorList>
    </citation>
    <scope>NUCLEOTIDE SEQUENCE</scope>
    <source>
        <strain evidence="1">RS5133</strain>
    </source>
</reference>
<evidence type="ECO:0000313" key="1">
    <source>
        <dbReference type="EMBL" id="GMT31754.1"/>
    </source>
</evidence>
<dbReference type="EMBL" id="BTSY01000006">
    <property type="protein sequence ID" value="GMT31754.1"/>
    <property type="molecule type" value="Genomic_DNA"/>
</dbReference>
<organism evidence="1 2">
    <name type="scientific">Pristionchus fissidentatus</name>
    <dbReference type="NCBI Taxonomy" id="1538716"/>
    <lineage>
        <taxon>Eukaryota</taxon>
        <taxon>Metazoa</taxon>
        <taxon>Ecdysozoa</taxon>
        <taxon>Nematoda</taxon>
        <taxon>Chromadorea</taxon>
        <taxon>Rhabditida</taxon>
        <taxon>Rhabditina</taxon>
        <taxon>Diplogasteromorpha</taxon>
        <taxon>Diplogasteroidea</taxon>
        <taxon>Neodiplogasteridae</taxon>
        <taxon>Pristionchus</taxon>
    </lineage>
</organism>
<feature type="non-terminal residue" evidence="1">
    <location>
        <position position="228"/>
    </location>
</feature>
<accession>A0AAV5WLZ5</accession>
<dbReference type="Proteomes" id="UP001432322">
    <property type="component" value="Unassembled WGS sequence"/>
</dbReference>
<gene>
    <name evidence="1" type="ORF">PFISCL1PPCAC_23051</name>
</gene>
<proteinExistence type="predicted"/>
<dbReference type="AlphaFoldDB" id="A0AAV5WLZ5"/>
<keyword evidence="2" id="KW-1185">Reference proteome</keyword>
<sequence length="228" mass="25052">MHLGDILDSGSLAPVGLEVNMEDGEFLLEELENLCLLRLDHLALGAHTELLRQMNHSCKERGGHAEFPQLGFDGECELLERALLKFDRLRGDDAGAREIGVLQFTESLNDFVLVRVREHETALALEQLTDLNQSVGVLVVLALAQSNSHNVVLSEEKSRVHLELLPNLDELGGAHVFELVNEHVRILIDGLSQLLHKTNFGLSRLLLDLGKGNILIALGAGHCALLSE</sequence>
<comment type="caution">
    <text evidence="1">The sequence shown here is derived from an EMBL/GenBank/DDBJ whole genome shotgun (WGS) entry which is preliminary data.</text>
</comment>